<evidence type="ECO:0000313" key="4">
    <source>
        <dbReference type="EMBL" id="CAF1353103.1"/>
    </source>
</evidence>
<comment type="caution">
    <text evidence="3">The sequence shown here is derived from an EMBL/GenBank/DDBJ whole genome shotgun (WGS) entry which is preliminary data.</text>
</comment>
<proteinExistence type="inferred from homology"/>
<evidence type="ECO:0000313" key="3">
    <source>
        <dbReference type="EMBL" id="CAF0852165.1"/>
    </source>
</evidence>
<feature type="domain" description="Isochorismatase-like" evidence="2">
    <location>
        <begin position="34"/>
        <end position="182"/>
    </location>
</feature>
<dbReference type="FunFam" id="3.40.50.850:FF:000001">
    <property type="entry name" value="Isochorismatase domain-containing protein 1"/>
    <property type="match status" value="1"/>
</dbReference>
<dbReference type="PANTHER" id="PTHR14119:SF3">
    <property type="entry name" value="ISOCHORISMATASE DOMAIN-CONTAINING PROTEIN 2"/>
    <property type="match status" value="1"/>
</dbReference>
<dbReference type="SUPFAM" id="SSF52499">
    <property type="entry name" value="Isochorismatase-like hydrolases"/>
    <property type="match status" value="1"/>
</dbReference>
<evidence type="ECO:0000313" key="7">
    <source>
        <dbReference type="Proteomes" id="UP000663829"/>
    </source>
</evidence>
<dbReference type="Proteomes" id="UP000663829">
    <property type="component" value="Unassembled WGS sequence"/>
</dbReference>
<reference evidence="3" key="1">
    <citation type="submission" date="2021-02" db="EMBL/GenBank/DDBJ databases">
        <authorList>
            <person name="Nowell W R."/>
        </authorList>
    </citation>
    <scope>NUCLEOTIDE SEQUENCE</scope>
</reference>
<dbReference type="CDD" id="cd01012">
    <property type="entry name" value="YcaC_related"/>
    <property type="match status" value="1"/>
</dbReference>
<dbReference type="PANTHER" id="PTHR14119">
    <property type="entry name" value="HYDROLASE"/>
    <property type="match status" value="1"/>
</dbReference>
<dbReference type="EMBL" id="CAJNOK010022775">
    <property type="protein sequence ID" value="CAF1353103.1"/>
    <property type="molecule type" value="Genomic_DNA"/>
</dbReference>
<dbReference type="EMBL" id="CAJOBA010044419">
    <property type="protein sequence ID" value="CAF4163583.1"/>
    <property type="molecule type" value="Genomic_DNA"/>
</dbReference>
<dbReference type="EMBL" id="CAJOBC010000931">
    <property type="protein sequence ID" value="CAF3639766.1"/>
    <property type="molecule type" value="Genomic_DNA"/>
</dbReference>
<dbReference type="Proteomes" id="UP000682733">
    <property type="component" value="Unassembled WGS sequence"/>
</dbReference>
<organism evidence="3 7">
    <name type="scientific">Didymodactylos carnosus</name>
    <dbReference type="NCBI Taxonomy" id="1234261"/>
    <lineage>
        <taxon>Eukaryota</taxon>
        <taxon>Metazoa</taxon>
        <taxon>Spiralia</taxon>
        <taxon>Gnathifera</taxon>
        <taxon>Rotifera</taxon>
        <taxon>Eurotatoria</taxon>
        <taxon>Bdelloidea</taxon>
        <taxon>Philodinida</taxon>
        <taxon>Philodinidae</taxon>
        <taxon>Didymodactylos</taxon>
    </lineage>
</organism>
<evidence type="ECO:0000313" key="6">
    <source>
        <dbReference type="EMBL" id="CAF4163583.1"/>
    </source>
</evidence>
<evidence type="ECO:0000256" key="1">
    <source>
        <dbReference type="ARBA" id="ARBA00006336"/>
    </source>
</evidence>
<evidence type="ECO:0000259" key="2">
    <source>
        <dbReference type="Pfam" id="PF00857"/>
    </source>
</evidence>
<name>A0A813WJL0_9BILA</name>
<dbReference type="AlphaFoldDB" id="A0A813WJL0"/>
<dbReference type="Gene3D" id="3.40.50.850">
    <property type="entry name" value="Isochorismatase-like"/>
    <property type="match status" value="1"/>
</dbReference>
<comment type="similarity">
    <text evidence="1">Belongs to the isochorismatase family.</text>
</comment>
<dbReference type="Proteomes" id="UP000681722">
    <property type="component" value="Unassembled WGS sequence"/>
</dbReference>
<dbReference type="EMBL" id="CAJNOQ010000931">
    <property type="protein sequence ID" value="CAF0852165.1"/>
    <property type="molecule type" value="Genomic_DNA"/>
</dbReference>
<dbReference type="OrthoDB" id="269496at2759"/>
<dbReference type="InterPro" id="IPR050993">
    <property type="entry name" value="Isochorismatase_domain"/>
</dbReference>
<dbReference type="Pfam" id="PF00857">
    <property type="entry name" value="Isochorismatase"/>
    <property type="match status" value="1"/>
</dbReference>
<dbReference type="Proteomes" id="UP000677228">
    <property type="component" value="Unassembled WGS sequence"/>
</dbReference>
<dbReference type="InterPro" id="IPR000868">
    <property type="entry name" value="Isochorismatase-like_dom"/>
</dbReference>
<evidence type="ECO:0000313" key="5">
    <source>
        <dbReference type="EMBL" id="CAF3639766.1"/>
    </source>
</evidence>
<protein>
    <recommendedName>
        <fullName evidence="2">Isochorismatase-like domain-containing protein</fullName>
    </recommendedName>
</protein>
<sequence length="223" mass="25160">MLRIIPIEKLVLLIPMQFILSMAHRIARLSSKSSLLLLCDMQEKFRPTIKYFPQIVETSNKLLKVCKLLDVPYIVTEQYPKGLGRTVSELEIGTVKPYEKTLFSMCAPNVTNHLKSQAKDMKTAIICGIEAHACVLQTAIDLLEQKHNVYIVVDAVSSRTMVDRMYAFDHMRQAGAFLTTFESIVLQLTQDASHPKFREIQQYIKTPAADTGLLQMNTGVIAS</sequence>
<dbReference type="InterPro" id="IPR036380">
    <property type="entry name" value="Isochorismatase-like_sf"/>
</dbReference>
<gene>
    <name evidence="3" type="ORF">GPM918_LOCUS6130</name>
    <name evidence="4" type="ORF">OVA965_LOCUS30890</name>
    <name evidence="5" type="ORF">SRO942_LOCUS6130</name>
    <name evidence="6" type="ORF">TMI583_LOCUS31705</name>
</gene>
<accession>A0A813WJL0</accession>
<keyword evidence="7" id="KW-1185">Reference proteome</keyword>